<sequence>MELQVQVITGNSCRREAACVEQGRVHGFYNNLFRLPTDALVPCLAATNVIRSSGNMPCRYAQALAVHFPLVCMSMQRPRETPKVEKGCGNNTGVREHSMALTPVILS</sequence>
<proteinExistence type="predicted"/>
<dbReference type="AlphaFoldDB" id="A0A8G0L582"/>
<evidence type="ECO:0000313" key="2">
    <source>
        <dbReference type="Proteomes" id="UP000826661"/>
    </source>
</evidence>
<accession>A0A8G0L582</accession>
<dbReference type="EMBL" id="CP075864">
    <property type="protein sequence ID" value="QYS94828.1"/>
    <property type="molecule type" value="Genomic_DNA"/>
</dbReference>
<gene>
    <name evidence="1" type="ORF">H0G86_002149</name>
</gene>
<organism evidence="1 2">
    <name type="scientific">Trichoderma simmonsii</name>
    <dbReference type="NCBI Taxonomy" id="1491479"/>
    <lineage>
        <taxon>Eukaryota</taxon>
        <taxon>Fungi</taxon>
        <taxon>Dikarya</taxon>
        <taxon>Ascomycota</taxon>
        <taxon>Pezizomycotina</taxon>
        <taxon>Sordariomycetes</taxon>
        <taxon>Hypocreomycetidae</taxon>
        <taxon>Hypocreales</taxon>
        <taxon>Hypocreaceae</taxon>
        <taxon>Trichoderma</taxon>
    </lineage>
</organism>
<protein>
    <submittedName>
        <fullName evidence="1">Uncharacterized protein</fullName>
    </submittedName>
</protein>
<evidence type="ECO:0000313" key="1">
    <source>
        <dbReference type="EMBL" id="QYS94828.1"/>
    </source>
</evidence>
<dbReference type="Proteomes" id="UP000826661">
    <property type="component" value="Chromosome I"/>
</dbReference>
<name>A0A8G0L582_9HYPO</name>
<keyword evidence="2" id="KW-1185">Reference proteome</keyword>
<reference evidence="1 2" key="1">
    <citation type="journal article" date="2021" name="BMC Genomics">
        <title>Telomere-to-telomere genome assembly of asparaginase-producing Trichoderma simmonsii.</title>
        <authorList>
            <person name="Chung D."/>
            <person name="Kwon Y.M."/>
            <person name="Yang Y."/>
        </authorList>
    </citation>
    <scope>NUCLEOTIDE SEQUENCE [LARGE SCALE GENOMIC DNA]</scope>
    <source>
        <strain evidence="1 2">GH-Sj1</strain>
    </source>
</reference>